<proteinExistence type="predicted"/>
<reference evidence="1 2" key="1">
    <citation type="submission" date="2018-07" db="EMBL/GenBank/DDBJ databases">
        <title>Identification of spontaneous genetic mutation associated with occurrence of a yellow conidial color mutant of Aspergillus flavus.</title>
        <authorList>
            <person name="Chang P.-K."/>
            <person name="Mack B.M."/>
            <person name="Scharfenstein L."/>
            <person name="Gilbert M.K."/>
        </authorList>
    </citation>
    <scope>NUCLEOTIDE SEQUENCE [LARGE SCALE GENOMIC DNA]</scope>
    <source>
        <strain evidence="1 2">CA14</strain>
    </source>
</reference>
<dbReference type="InterPro" id="IPR053221">
    <property type="entry name" value="Burnettramic_acid_biosynth"/>
</dbReference>
<dbReference type="PANTHER" id="PTHR38887:SF1">
    <property type="entry name" value="RAS MODIFICATION PROTEIN ERF4"/>
    <property type="match status" value="1"/>
</dbReference>
<protein>
    <submittedName>
        <fullName evidence="1">Uncharacterized protein</fullName>
    </submittedName>
</protein>
<sequence length="390" mass="43212">MPHQPFSTFFLSNFPEPGPVIIPQRRPGNKDRGFVRAYASVLADCDISQDVFLNFLEDSFQASKAVYVAAGIVGLFPETAAQITSVIVQTVAGTAREIQSWHRANTFLDRVNQDLFMPRRLYAMVMAFKDDTLFGVEKVDINQPVEKPTFDPAPTIAKYTHSDEHPEMNMVKKHLKNIRLASGKTHGQIKLPVAAPFVHPDLDRAAARAMEGKGRARGVARESEERRGLGAGLHGQKSAGLICEYYVLVLVDNNFANKNQEAKNPGSSLAVPESGRKGFVSRYDDPNHPVINGKISSVLTGSLLGSKSGLIERAATSIKESHDSKRIARGKPPSEPIKEKWHRYQRKKKPGLAKNVLQQEVLYLLNVNMPTEDELQQSIAQLEHLMQQAG</sequence>
<evidence type="ECO:0000313" key="1">
    <source>
        <dbReference type="EMBL" id="RMZ39547.1"/>
    </source>
</evidence>
<evidence type="ECO:0000313" key="2">
    <source>
        <dbReference type="Proteomes" id="UP000275480"/>
    </source>
</evidence>
<organism evidence="1 2">
    <name type="scientific">Aspergillus flavus</name>
    <dbReference type="NCBI Taxonomy" id="5059"/>
    <lineage>
        <taxon>Eukaryota</taxon>
        <taxon>Fungi</taxon>
        <taxon>Dikarya</taxon>
        <taxon>Ascomycota</taxon>
        <taxon>Pezizomycotina</taxon>
        <taxon>Eurotiomycetes</taxon>
        <taxon>Eurotiomycetidae</taxon>
        <taxon>Eurotiales</taxon>
        <taxon>Aspergillaceae</taxon>
        <taxon>Aspergillus</taxon>
        <taxon>Aspergillus subgen. Circumdati</taxon>
    </lineage>
</organism>
<dbReference type="AlphaFoldDB" id="A0AB74C1Y7"/>
<accession>A0AB74C1Y7</accession>
<dbReference type="PANTHER" id="PTHR38887">
    <property type="entry name" value="CHROMOSOME 21, WHOLE GENOME SHOTGUN SEQUENCE"/>
    <property type="match status" value="1"/>
</dbReference>
<dbReference type="EMBL" id="QQZZ01000130">
    <property type="protein sequence ID" value="RMZ39547.1"/>
    <property type="molecule type" value="Genomic_DNA"/>
</dbReference>
<gene>
    <name evidence="1" type="ORF">CA14_010123</name>
</gene>
<comment type="caution">
    <text evidence="1">The sequence shown here is derived from an EMBL/GenBank/DDBJ whole genome shotgun (WGS) entry which is preliminary data.</text>
</comment>
<name>A0AB74C1Y7_ASPFL</name>
<dbReference type="Proteomes" id="UP000275480">
    <property type="component" value="Unassembled WGS sequence"/>
</dbReference>